<dbReference type="KEGG" id="sap:Sulac_0801"/>
<evidence type="ECO:0000313" key="4">
    <source>
        <dbReference type="Proteomes" id="UP000005439"/>
    </source>
</evidence>
<dbReference type="PATRIC" id="fig|679936.5.peg.852"/>
<organism evidence="3 4">
    <name type="scientific">Sulfobacillus acidophilus (strain ATCC 700253 / DSM 10332 / NAL)</name>
    <dbReference type="NCBI Taxonomy" id="679936"/>
    <lineage>
        <taxon>Bacteria</taxon>
        <taxon>Bacillati</taxon>
        <taxon>Bacillota</taxon>
        <taxon>Clostridia</taxon>
        <taxon>Eubacteriales</taxon>
        <taxon>Clostridiales Family XVII. Incertae Sedis</taxon>
        <taxon>Sulfobacillus</taxon>
    </lineage>
</organism>
<keyword evidence="1" id="KW-0472">Membrane</keyword>
<proteinExistence type="predicted"/>
<reference evidence="4" key="1">
    <citation type="submission" date="2011-12" db="EMBL/GenBank/DDBJ databases">
        <title>The complete genome of chromosome of Sulfobacillus acidophilus DSM 10332.</title>
        <authorList>
            <person name="Lucas S."/>
            <person name="Han J."/>
            <person name="Lapidus A."/>
            <person name="Bruce D."/>
            <person name="Goodwin L."/>
            <person name="Pitluck S."/>
            <person name="Peters L."/>
            <person name="Kyrpides N."/>
            <person name="Mavromatis K."/>
            <person name="Ivanova N."/>
            <person name="Mikhailova N."/>
            <person name="Chertkov O."/>
            <person name="Saunders E."/>
            <person name="Detter J.C."/>
            <person name="Tapia R."/>
            <person name="Han C."/>
            <person name="Land M."/>
            <person name="Hauser L."/>
            <person name="Markowitz V."/>
            <person name="Cheng J.-F."/>
            <person name="Hugenholtz P."/>
            <person name="Woyke T."/>
            <person name="Wu D."/>
            <person name="Pukall R."/>
            <person name="Gehrich-Schroeter G."/>
            <person name="Schneider S."/>
            <person name="Klenk H.-P."/>
            <person name="Eisen J.A."/>
        </authorList>
    </citation>
    <scope>NUCLEOTIDE SEQUENCE [LARGE SCALE GENOMIC DNA]</scope>
    <source>
        <strain evidence="4">ATCC 700253 / DSM 10332 / NAL</strain>
    </source>
</reference>
<feature type="transmembrane region" description="Helical" evidence="1">
    <location>
        <begin position="332"/>
        <end position="351"/>
    </location>
</feature>
<evidence type="ECO:0000256" key="1">
    <source>
        <dbReference type="SAM" id="Phobius"/>
    </source>
</evidence>
<reference evidence="3 4" key="2">
    <citation type="journal article" date="2012" name="Stand. Genomic Sci.">
        <title>Complete genome sequence of the moderately thermophilic mineral-sulfide-oxidizing firmicute Sulfobacillus acidophilus type strain (NAL(T)).</title>
        <authorList>
            <person name="Anderson I."/>
            <person name="Chertkov O."/>
            <person name="Chen A."/>
            <person name="Saunders E."/>
            <person name="Lapidus A."/>
            <person name="Nolan M."/>
            <person name="Lucas S."/>
            <person name="Hammon N."/>
            <person name="Deshpande S."/>
            <person name="Cheng J.F."/>
            <person name="Han C."/>
            <person name="Tapia R."/>
            <person name="Goodwin L.A."/>
            <person name="Pitluck S."/>
            <person name="Liolios K."/>
            <person name="Pagani I."/>
            <person name="Ivanova N."/>
            <person name="Mikhailova N."/>
            <person name="Pati A."/>
            <person name="Palaniappan K."/>
            <person name="Land M."/>
            <person name="Pan C."/>
            <person name="Rohde M."/>
            <person name="Pukall R."/>
            <person name="Goker M."/>
            <person name="Detter J.C."/>
            <person name="Woyke T."/>
            <person name="Bristow J."/>
            <person name="Eisen J.A."/>
            <person name="Markowitz V."/>
            <person name="Hugenholtz P."/>
            <person name="Kyrpides N.C."/>
            <person name="Klenk H.P."/>
            <person name="Mavromatis K."/>
        </authorList>
    </citation>
    <scope>NUCLEOTIDE SEQUENCE [LARGE SCALE GENOMIC DNA]</scope>
    <source>
        <strain evidence="4">ATCC 700253 / DSM 10332 / NAL</strain>
    </source>
</reference>
<dbReference type="STRING" id="679936.Sulac_0801"/>
<dbReference type="EMBL" id="CP003179">
    <property type="protein sequence ID" value="AEW04304.1"/>
    <property type="molecule type" value="Genomic_DNA"/>
</dbReference>
<keyword evidence="2" id="KW-0732">Signal</keyword>
<keyword evidence="4" id="KW-1185">Reference proteome</keyword>
<feature type="signal peptide" evidence="2">
    <location>
        <begin position="1"/>
        <end position="27"/>
    </location>
</feature>
<keyword evidence="1" id="KW-0812">Transmembrane</keyword>
<evidence type="ECO:0000313" key="3">
    <source>
        <dbReference type="EMBL" id="AEW04304.1"/>
    </source>
</evidence>
<evidence type="ECO:0000256" key="2">
    <source>
        <dbReference type="SAM" id="SignalP"/>
    </source>
</evidence>
<gene>
    <name evidence="3" type="ordered locus">Sulac_0801</name>
</gene>
<dbReference type="AlphaFoldDB" id="G8U171"/>
<keyword evidence="1" id="KW-1133">Transmembrane helix</keyword>
<dbReference type="Proteomes" id="UP000005439">
    <property type="component" value="Chromosome"/>
</dbReference>
<accession>G8U171</accession>
<feature type="chain" id="PRO_5003518128" evidence="2">
    <location>
        <begin position="28"/>
        <end position="357"/>
    </location>
</feature>
<sequence length="357" mass="36873">MRYHYRWALTAATAGAFLTMTAGTSFAATAPDFTQDGFPTVVQTVTVTPTQAATITYGDMTITIPAGTFSDTVQFSLLEGPVAQIAANQPAGMETFADFAFKVVDPTTNTLVTTFNKPVMFSLTNPSVNADTQYYDISPTGQYSLNPIPATISGDTLTHAIKAAVVGWAIADPTVPDFTQHGFPTVLATTNVTPGQATSVSADGITVNIPGDAFTTPVTFELLQGPVGSFSAMAPSGQAPVTDFAFKVVDPQTGALVGKFNAPVVAEITNSQINANSKYWDITPTGSYAANPIAPTISGDTLSHPIAAAAVGWVITSPAVVQATSPVTGLPLAPIVGGGAALTLVGLYFMTRKGVTH</sequence>
<dbReference type="HOGENOM" id="CLU_775962_0_0_9"/>
<name>G8U171_SULAD</name>
<protein>
    <submittedName>
        <fullName evidence="3">Uncharacterized protein</fullName>
    </submittedName>
</protein>